<feature type="region of interest" description="Disordered" evidence="1">
    <location>
        <begin position="39"/>
        <end position="69"/>
    </location>
</feature>
<evidence type="ECO:0000256" key="2">
    <source>
        <dbReference type="SAM" id="SignalP"/>
    </source>
</evidence>
<dbReference type="OrthoDB" id="7949713at2"/>
<dbReference type="STRING" id="1713.GCA_000718325_00283"/>
<name>A0A4Q1L0X3_9CELL</name>
<comment type="caution">
    <text evidence="4">The sequence shown here is derived from an EMBL/GenBank/DDBJ whole genome shotgun (WGS) entry which is preliminary data.</text>
</comment>
<feature type="compositionally biased region" description="Basic and acidic residues" evidence="1">
    <location>
        <begin position="58"/>
        <end position="69"/>
    </location>
</feature>
<dbReference type="AlphaFoldDB" id="A0A4Q1L0X3"/>
<dbReference type="EMBL" id="SDJR01000003">
    <property type="protein sequence ID" value="RXR26883.1"/>
    <property type="molecule type" value="Genomic_DNA"/>
</dbReference>
<evidence type="ECO:0000256" key="1">
    <source>
        <dbReference type="SAM" id="MobiDB-lite"/>
    </source>
</evidence>
<dbReference type="EMBL" id="SDJQ01000004">
    <property type="protein sequence ID" value="RXR36275.1"/>
    <property type="molecule type" value="Genomic_DNA"/>
</dbReference>
<gene>
    <name evidence="3" type="ORF">EQW73_05265</name>
    <name evidence="4" type="ORF">EQW78_03160</name>
</gene>
<evidence type="ECO:0000313" key="5">
    <source>
        <dbReference type="Proteomes" id="UP000289805"/>
    </source>
</evidence>
<proteinExistence type="predicted"/>
<keyword evidence="6" id="KW-1185">Reference proteome</keyword>
<feature type="region of interest" description="Disordered" evidence="1">
    <location>
        <begin position="186"/>
        <end position="205"/>
    </location>
</feature>
<protein>
    <submittedName>
        <fullName evidence="4">Uncharacterized protein</fullName>
    </submittedName>
</protein>
<dbReference type="RefSeq" id="WP_051702561.1">
    <property type="nucleotide sequence ID" value="NZ_JOFV01000001.1"/>
</dbReference>
<keyword evidence="2" id="KW-0732">Signal</keyword>
<evidence type="ECO:0000313" key="3">
    <source>
        <dbReference type="EMBL" id="RXR26883.1"/>
    </source>
</evidence>
<organism evidence="4 5">
    <name type="scientific">Oerskovia turbata</name>
    <dbReference type="NCBI Taxonomy" id="1713"/>
    <lineage>
        <taxon>Bacteria</taxon>
        <taxon>Bacillati</taxon>
        <taxon>Actinomycetota</taxon>
        <taxon>Actinomycetes</taxon>
        <taxon>Micrococcales</taxon>
        <taxon>Cellulomonadaceae</taxon>
        <taxon>Oerskovia</taxon>
    </lineage>
</organism>
<sequence>MNISPTRPGGAARPVARRRSAAAAFAVALLTVTLSACAPDDAPDVASAGGGKGETSQAEDRTSYEDMTDAERDDMARQFASCMRDNGVDLPDPDTEGGLSVAAGTVEAGSTDEMDAAFDACREFMPNGGEPLKMTPEDLEAQRAFAKCMRDHGMDMPDPDPNGGMTVAGTVGDDMEAFEAALEACNESGSGGGLSVHESVPGGDE</sequence>
<dbReference type="Proteomes" id="UP000290517">
    <property type="component" value="Unassembled WGS sequence"/>
</dbReference>
<reference evidence="5 6" key="1">
    <citation type="submission" date="2019-01" db="EMBL/GenBank/DDBJ databases">
        <title>Oerskovia turbata Genome sequencing and assembly.</title>
        <authorList>
            <person name="Dou T."/>
        </authorList>
    </citation>
    <scope>NUCLEOTIDE SEQUENCE [LARGE SCALE GENOMIC DNA]</scope>
    <source>
        <strain evidence="4 5">JCM12123</strain>
        <strain evidence="3 6">JCM3160</strain>
    </source>
</reference>
<feature type="chain" id="PRO_5020995257" evidence="2">
    <location>
        <begin position="39"/>
        <end position="205"/>
    </location>
</feature>
<dbReference type="Proteomes" id="UP000289805">
    <property type="component" value="Unassembled WGS sequence"/>
</dbReference>
<evidence type="ECO:0000313" key="4">
    <source>
        <dbReference type="EMBL" id="RXR36275.1"/>
    </source>
</evidence>
<evidence type="ECO:0000313" key="6">
    <source>
        <dbReference type="Proteomes" id="UP000290517"/>
    </source>
</evidence>
<accession>A0A4Q1L0X3</accession>
<feature type="signal peptide" evidence="2">
    <location>
        <begin position="1"/>
        <end position="38"/>
    </location>
</feature>